<evidence type="ECO:0000313" key="1">
    <source>
        <dbReference type="EMBL" id="TQM33652.1"/>
    </source>
</evidence>
<dbReference type="Proteomes" id="UP000316331">
    <property type="component" value="Unassembled WGS sequence"/>
</dbReference>
<name>A0A543FIR2_9NOCA</name>
<sequence length="212" mass="23880">MYHDGTVSVALLPLMKRVSASRVLRACRFEKSLDFPVSMLTGMSTDLGFRCSCCGQEHDGLPFGYGTVAPAYWNEDLEDSSGNVLGDEHCVIGGEHFFIRARLILPIEDSENDFEWEVWVSLSKSNFDRATELWTSPERVQEPPYFGWLSTELPTYESTTLNLKTKLHSQPVGVRPTVELEPTDHPLAVEQRTGITLARVQAIAEQVLHPRR</sequence>
<evidence type="ECO:0000313" key="2">
    <source>
        <dbReference type="Proteomes" id="UP000316331"/>
    </source>
</evidence>
<dbReference type="Pfam" id="PF09965">
    <property type="entry name" value="DUF2199"/>
    <property type="match status" value="1"/>
</dbReference>
<proteinExistence type="predicted"/>
<accession>A0A543FIR2</accession>
<gene>
    <name evidence="1" type="ORF">FB390_5389</name>
</gene>
<comment type="caution">
    <text evidence="1">The sequence shown here is derived from an EMBL/GenBank/DDBJ whole genome shotgun (WGS) entry which is preliminary data.</text>
</comment>
<protein>
    <recommendedName>
        <fullName evidence="3">DUF2199 domain-containing protein</fullName>
    </recommendedName>
</protein>
<evidence type="ECO:0008006" key="3">
    <source>
        <dbReference type="Google" id="ProtNLM"/>
    </source>
</evidence>
<organism evidence="1 2">
    <name type="scientific">Nocardia bhagyanarayanae</name>
    <dbReference type="NCBI Taxonomy" id="1215925"/>
    <lineage>
        <taxon>Bacteria</taxon>
        <taxon>Bacillati</taxon>
        <taxon>Actinomycetota</taxon>
        <taxon>Actinomycetes</taxon>
        <taxon>Mycobacteriales</taxon>
        <taxon>Nocardiaceae</taxon>
        <taxon>Nocardia</taxon>
    </lineage>
</organism>
<dbReference type="AlphaFoldDB" id="A0A543FIR2"/>
<keyword evidence="2" id="KW-1185">Reference proteome</keyword>
<dbReference type="InterPro" id="IPR018697">
    <property type="entry name" value="DUF2199"/>
</dbReference>
<dbReference type="EMBL" id="VFPG01000001">
    <property type="protein sequence ID" value="TQM33652.1"/>
    <property type="molecule type" value="Genomic_DNA"/>
</dbReference>
<reference evidence="1 2" key="1">
    <citation type="submission" date="2019-06" db="EMBL/GenBank/DDBJ databases">
        <title>Sequencing the genomes of 1000 actinobacteria strains.</title>
        <authorList>
            <person name="Klenk H.-P."/>
        </authorList>
    </citation>
    <scope>NUCLEOTIDE SEQUENCE [LARGE SCALE GENOMIC DNA]</scope>
    <source>
        <strain evidence="1 2">DSM 103495</strain>
    </source>
</reference>